<evidence type="ECO:0000313" key="3">
    <source>
        <dbReference type="Proteomes" id="UP001161247"/>
    </source>
</evidence>
<keyword evidence="3" id="KW-1185">Reference proteome</keyword>
<protein>
    <submittedName>
        <fullName evidence="2">OLC1v1020269C1</fullName>
    </submittedName>
</protein>
<name>A0AAV1EGJ3_OLDCO</name>
<reference evidence="2" key="1">
    <citation type="submission" date="2023-03" db="EMBL/GenBank/DDBJ databases">
        <authorList>
            <person name="Julca I."/>
        </authorList>
    </citation>
    <scope>NUCLEOTIDE SEQUENCE</scope>
</reference>
<dbReference type="PANTHER" id="PTHR33127:SF35">
    <property type="entry name" value="F-BOX DOMAIN-CONTAINING PROTEIN"/>
    <property type="match status" value="1"/>
</dbReference>
<evidence type="ECO:0000259" key="1">
    <source>
        <dbReference type="Pfam" id="PF03478"/>
    </source>
</evidence>
<evidence type="ECO:0000313" key="2">
    <source>
        <dbReference type="EMBL" id="CAI9118673.1"/>
    </source>
</evidence>
<dbReference type="SUPFAM" id="SSF50965">
    <property type="entry name" value="Galactose oxidase, central domain"/>
    <property type="match status" value="1"/>
</dbReference>
<dbReference type="AlphaFoldDB" id="A0AAV1EGJ3"/>
<proteinExistence type="predicted"/>
<feature type="domain" description="KIB1-4 beta-propeller" evidence="1">
    <location>
        <begin position="66"/>
        <end position="341"/>
    </location>
</feature>
<dbReference type="PANTHER" id="PTHR33127">
    <property type="entry name" value="TRANSMEMBRANE PROTEIN"/>
    <property type="match status" value="1"/>
</dbReference>
<organism evidence="2 3">
    <name type="scientific">Oldenlandia corymbosa var. corymbosa</name>
    <dbReference type="NCBI Taxonomy" id="529605"/>
    <lineage>
        <taxon>Eukaryota</taxon>
        <taxon>Viridiplantae</taxon>
        <taxon>Streptophyta</taxon>
        <taxon>Embryophyta</taxon>
        <taxon>Tracheophyta</taxon>
        <taxon>Spermatophyta</taxon>
        <taxon>Magnoliopsida</taxon>
        <taxon>eudicotyledons</taxon>
        <taxon>Gunneridae</taxon>
        <taxon>Pentapetalae</taxon>
        <taxon>asterids</taxon>
        <taxon>lamiids</taxon>
        <taxon>Gentianales</taxon>
        <taxon>Rubiaceae</taxon>
        <taxon>Rubioideae</taxon>
        <taxon>Spermacoceae</taxon>
        <taxon>Hedyotis-Oldenlandia complex</taxon>
        <taxon>Oldenlandia</taxon>
    </lineage>
</organism>
<sequence>MNRKLDGAGEASSSKLQLPVPGTLQSKYRQPWLVYFHGRGRRHNQTFCDLSSSSSPSSGVIAIPKRIPELGNDRRVLYCSPDGDWLLLQEKNCLTQSFFLWNPTTQEDSIKLPLLRHFLQEKSIHQGLLLLSSSNPNPLVILFVLELCLILYCRVGDRRWTEFDYAERIESQTGLPFGRDYYLCSPVVFDGEIYATASCYTDFVVFDGEIYATASCYTDLLRIHIDDDNNCEVIVLSEHPSKHLNSPPCKSSRGIFLVPIGDELFRILISPDFFDRYGETLSITISKFDFSSKLWKTELQPCLNGGSVFLCNFYSLYCSNSGGGLDDGWSYIYFTVENDQNLFSYRVEDGRLTSYSILPTVLQGSWISQWIMAHVAPPPEPDVLHCYSDMLLQPSDAVDPWKEREQEISWRNRVRTQKRLKTLESETVGNLEAMKSETFGNFGSPSLCDLSQEVLGLISENLSFVDYMLFRCVNKVCSSATIRMRVNSFPPCLIYKDSFYGVYNIVDSNLNHKISINVSEALKNYVICCSRGGWLLMRYESDYVFFNPLTSQVVRVGGKPNLGCSIMNFTFLNKPSSPDCTILTMAKFSESSRRPHFVQRCPQLGAMKWWTLMAGEQGIQRSFDQNRNSPVQLGEFCYYLSDDGRVARIKFAADGQSSFHWEILSIRVLPVSNVRLNYLTDCGGKLVAILIGDKSGGNKPWIRVFKLKEFKKWEEIHQLEGYSLCLSWSSSISVLTETPEMANRIYFPKFYKDELVYYSLDTKTYHSVGSQHDLESLNETSMYMDCAWIEPSWN</sequence>
<accession>A0AAV1EGJ3</accession>
<dbReference type="InterPro" id="IPR011043">
    <property type="entry name" value="Gal_Oxase/kelch_b-propeller"/>
</dbReference>
<dbReference type="InterPro" id="IPR005174">
    <property type="entry name" value="KIB1-4_b-propeller"/>
</dbReference>
<dbReference type="EMBL" id="OX459126">
    <property type="protein sequence ID" value="CAI9118673.1"/>
    <property type="molecule type" value="Genomic_DNA"/>
</dbReference>
<dbReference type="Pfam" id="PF03478">
    <property type="entry name" value="Beta-prop_KIB1-4"/>
    <property type="match status" value="2"/>
</dbReference>
<gene>
    <name evidence="2" type="ORF">OLC1_LOCUS24485</name>
</gene>
<dbReference type="Proteomes" id="UP001161247">
    <property type="component" value="Chromosome 9"/>
</dbReference>
<feature type="domain" description="KIB1-4 beta-propeller" evidence="1">
    <location>
        <begin position="515"/>
        <end position="753"/>
    </location>
</feature>